<proteinExistence type="predicted"/>
<accession>A0A5C1QK09</accession>
<dbReference type="SUPFAM" id="SSF52833">
    <property type="entry name" value="Thioredoxin-like"/>
    <property type="match status" value="1"/>
</dbReference>
<dbReference type="EMBL" id="CP036150">
    <property type="protein sequence ID" value="QEN06934.1"/>
    <property type="molecule type" value="Genomic_DNA"/>
</dbReference>
<dbReference type="Gene3D" id="3.40.30.10">
    <property type="entry name" value="Glutaredoxin"/>
    <property type="match status" value="1"/>
</dbReference>
<evidence type="ECO:0000313" key="3">
    <source>
        <dbReference type="Proteomes" id="UP000324209"/>
    </source>
</evidence>
<sequence length="110" mass="12607">MTDLKDMQEIQDLMSSDGFHLFYLSRPACGVCTAVKEKVLVLLEDFPHIDSYYVNLDLVPEAAGQFSIFTIPAILLYVNGSEYVREARYLSITDLEHQIRRPYELAFNPS</sequence>
<dbReference type="CDD" id="cd02947">
    <property type="entry name" value="TRX_family"/>
    <property type="match status" value="1"/>
</dbReference>
<feature type="domain" description="Thioredoxin" evidence="1">
    <location>
        <begin position="13"/>
        <end position="84"/>
    </location>
</feature>
<dbReference type="InterPro" id="IPR036249">
    <property type="entry name" value="Thioredoxin-like_sf"/>
</dbReference>
<name>A0A5C1QK09_9SPIO</name>
<evidence type="ECO:0000313" key="2">
    <source>
        <dbReference type="EMBL" id="QEN06934.1"/>
    </source>
</evidence>
<dbReference type="AlphaFoldDB" id="A0A5C1QK09"/>
<protein>
    <submittedName>
        <fullName evidence="2">Thioredoxin</fullName>
    </submittedName>
</protein>
<dbReference type="RefSeq" id="WP_149485016.1">
    <property type="nucleotide sequence ID" value="NZ_CP036150.1"/>
</dbReference>
<dbReference type="Proteomes" id="UP000324209">
    <property type="component" value="Chromosome"/>
</dbReference>
<dbReference type="KEGG" id="ock:EXM22_02605"/>
<keyword evidence="3" id="KW-1185">Reference proteome</keyword>
<dbReference type="OrthoDB" id="411356at2"/>
<organism evidence="2 3">
    <name type="scientific">Oceanispirochaeta crateris</name>
    <dbReference type="NCBI Taxonomy" id="2518645"/>
    <lineage>
        <taxon>Bacteria</taxon>
        <taxon>Pseudomonadati</taxon>
        <taxon>Spirochaetota</taxon>
        <taxon>Spirochaetia</taxon>
        <taxon>Spirochaetales</taxon>
        <taxon>Spirochaetaceae</taxon>
        <taxon>Oceanispirochaeta</taxon>
    </lineage>
</organism>
<dbReference type="InterPro" id="IPR013766">
    <property type="entry name" value="Thioredoxin_domain"/>
</dbReference>
<dbReference type="Pfam" id="PF00085">
    <property type="entry name" value="Thioredoxin"/>
    <property type="match status" value="1"/>
</dbReference>
<evidence type="ECO:0000259" key="1">
    <source>
        <dbReference type="Pfam" id="PF00085"/>
    </source>
</evidence>
<gene>
    <name evidence="2" type="ORF">EXM22_02605</name>
</gene>
<reference evidence="2 3" key="1">
    <citation type="submission" date="2019-02" db="EMBL/GenBank/DDBJ databases">
        <title>Complete Genome Sequence and Methylome Analysis of free living Spirochaetas.</title>
        <authorList>
            <person name="Fomenkov A."/>
            <person name="Dubinina G."/>
            <person name="Leshcheva N."/>
            <person name="Mikheeva N."/>
            <person name="Grabovich M."/>
            <person name="Vincze T."/>
            <person name="Roberts R.J."/>
        </authorList>
    </citation>
    <scope>NUCLEOTIDE SEQUENCE [LARGE SCALE GENOMIC DNA]</scope>
    <source>
        <strain evidence="2 3">K2</strain>
    </source>
</reference>